<feature type="transmembrane region" description="Helical" evidence="7">
    <location>
        <begin position="57"/>
        <end position="78"/>
    </location>
</feature>
<dbReference type="GO" id="GO:0022857">
    <property type="term" value="F:transmembrane transporter activity"/>
    <property type="evidence" value="ECO:0007669"/>
    <property type="project" value="InterPro"/>
</dbReference>
<keyword evidence="3" id="KW-1003">Cell membrane</keyword>
<evidence type="ECO:0000259" key="8">
    <source>
        <dbReference type="PROSITE" id="PS50850"/>
    </source>
</evidence>
<evidence type="ECO:0000313" key="10">
    <source>
        <dbReference type="Proteomes" id="UP001229486"/>
    </source>
</evidence>
<reference evidence="9" key="1">
    <citation type="submission" date="2023-07" db="EMBL/GenBank/DDBJ databases">
        <title>Sorghum-associated microbial communities from plants grown in Nebraska, USA.</title>
        <authorList>
            <person name="Schachtman D."/>
        </authorList>
    </citation>
    <scope>NUCLEOTIDE SEQUENCE</scope>
    <source>
        <strain evidence="9">DS1061</strain>
    </source>
</reference>
<evidence type="ECO:0000256" key="7">
    <source>
        <dbReference type="SAM" id="Phobius"/>
    </source>
</evidence>
<name>A0AB73IM24_9BURK</name>
<keyword evidence="4 7" id="KW-0812">Transmembrane</keyword>
<comment type="caution">
    <text evidence="9">The sequence shown here is derived from an EMBL/GenBank/DDBJ whole genome shotgun (WGS) entry which is preliminary data.</text>
</comment>
<gene>
    <name evidence="9" type="ORF">J2793_006533</name>
</gene>
<dbReference type="SUPFAM" id="SSF103473">
    <property type="entry name" value="MFS general substrate transporter"/>
    <property type="match status" value="1"/>
</dbReference>
<proteinExistence type="predicted"/>
<dbReference type="Gene3D" id="1.20.1250.20">
    <property type="entry name" value="MFS general substrate transporter like domains"/>
    <property type="match status" value="1"/>
</dbReference>
<feature type="transmembrane region" description="Helical" evidence="7">
    <location>
        <begin position="84"/>
        <end position="105"/>
    </location>
</feature>
<dbReference type="PANTHER" id="PTHR43045">
    <property type="entry name" value="SHIKIMATE TRANSPORTER"/>
    <property type="match status" value="1"/>
</dbReference>
<keyword evidence="5 7" id="KW-1133">Transmembrane helix</keyword>
<evidence type="ECO:0000313" key="9">
    <source>
        <dbReference type="EMBL" id="MDP9651058.1"/>
    </source>
</evidence>
<evidence type="ECO:0000256" key="5">
    <source>
        <dbReference type="ARBA" id="ARBA00022989"/>
    </source>
</evidence>
<organism evidence="9 10">
    <name type="scientific">Paraburkholderia caledonica</name>
    <dbReference type="NCBI Taxonomy" id="134536"/>
    <lineage>
        <taxon>Bacteria</taxon>
        <taxon>Pseudomonadati</taxon>
        <taxon>Pseudomonadota</taxon>
        <taxon>Betaproteobacteria</taxon>
        <taxon>Burkholderiales</taxon>
        <taxon>Burkholderiaceae</taxon>
        <taxon>Paraburkholderia</taxon>
    </lineage>
</organism>
<comment type="subcellular location">
    <subcellularLocation>
        <location evidence="1">Cell membrane</location>
        <topology evidence="1">Multi-pass membrane protein</topology>
    </subcellularLocation>
</comment>
<dbReference type="PANTHER" id="PTHR43045:SF1">
    <property type="entry name" value="SHIKIMATE TRANSPORTER"/>
    <property type="match status" value="1"/>
</dbReference>
<evidence type="ECO:0000256" key="1">
    <source>
        <dbReference type="ARBA" id="ARBA00004651"/>
    </source>
</evidence>
<protein>
    <submittedName>
        <fullName evidence="9">MFS family permease</fullName>
    </submittedName>
</protein>
<keyword evidence="2" id="KW-0813">Transport</keyword>
<dbReference type="InterPro" id="IPR020846">
    <property type="entry name" value="MFS_dom"/>
</dbReference>
<evidence type="ECO:0000256" key="2">
    <source>
        <dbReference type="ARBA" id="ARBA00022448"/>
    </source>
</evidence>
<dbReference type="GO" id="GO:0005886">
    <property type="term" value="C:plasma membrane"/>
    <property type="evidence" value="ECO:0007669"/>
    <property type="project" value="UniProtKB-SubCell"/>
</dbReference>
<accession>A0AB73IM24</accession>
<keyword evidence="6 7" id="KW-0472">Membrane</keyword>
<evidence type="ECO:0000256" key="6">
    <source>
        <dbReference type="ARBA" id="ARBA00023136"/>
    </source>
</evidence>
<dbReference type="Proteomes" id="UP001229486">
    <property type="component" value="Unassembled WGS sequence"/>
</dbReference>
<feature type="domain" description="Major facilitator superfamily (MFS) profile" evidence="8">
    <location>
        <begin position="1"/>
        <end position="110"/>
    </location>
</feature>
<dbReference type="AlphaFoldDB" id="A0AB73IM24"/>
<evidence type="ECO:0000256" key="3">
    <source>
        <dbReference type="ARBA" id="ARBA00022475"/>
    </source>
</evidence>
<feature type="transmembrane region" description="Helical" evidence="7">
    <location>
        <begin position="16"/>
        <end position="36"/>
    </location>
</feature>
<dbReference type="EMBL" id="JAURTK010000015">
    <property type="protein sequence ID" value="MDP9651058.1"/>
    <property type="molecule type" value="Genomic_DNA"/>
</dbReference>
<sequence length="113" mass="11979">MTLFAFPYFALLGTRSHLAVLIAMIMLMVIHSAIYGTEAAYIAESFPAQIRYTGASLGYQGASIIAGGPAPLVSLWLYQTFHTGYAVAAFLAGMALISAVAAFFLGRPTPKVT</sequence>
<dbReference type="InterPro" id="IPR036259">
    <property type="entry name" value="MFS_trans_sf"/>
</dbReference>
<evidence type="ECO:0000256" key="4">
    <source>
        <dbReference type="ARBA" id="ARBA00022692"/>
    </source>
</evidence>
<dbReference type="PROSITE" id="PS50850">
    <property type="entry name" value="MFS"/>
    <property type="match status" value="1"/>
</dbReference>